<dbReference type="Gene3D" id="2.60.40.1120">
    <property type="entry name" value="Carboxypeptidase-like, regulatory domain"/>
    <property type="match status" value="1"/>
</dbReference>
<evidence type="ECO:0000256" key="1">
    <source>
        <dbReference type="ARBA" id="ARBA00004571"/>
    </source>
</evidence>
<dbReference type="Pfam" id="PF13620">
    <property type="entry name" value="CarboxypepD_reg"/>
    <property type="match status" value="1"/>
</dbReference>
<dbReference type="GO" id="GO:0044718">
    <property type="term" value="P:siderophore transmembrane transport"/>
    <property type="evidence" value="ECO:0007669"/>
    <property type="project" value="TreeGrafter"/>
</dbReference>
<keyword evidence="3" id="KW-1134">Transmembrane beta strand</keyword>
<keyword evidence="4" id="KW-0812">Transmembrane</keyword>
<evidence type="ECO:0000256" key="3">
    <source>
        <dbReference type="ARBA" id="ARBA00022452"/>
    </source>
</evidence>
<evidence type="ECO:0000256" key="4">
    <source>
        <dbReference type="ARBA" id="ARBA00022692"/>
    </source>
</evidence>
<reference evidence="10" key="1">
    <citation type="submission" date="2023-03" db="EMBL/GenBank/DDBJ databases">
        <title>Edaphobacter sp.</title>
        <authorList>
            <person name="Huber K.J."/>
            <person name="Papendorf J."/>
            <person name="Pilke C."/>
            <person name="Bunk B."/>
            <person name="Sproeer C."/>
            <person name="Pester M."/>
        </authorList>
    </citation>
    <scope>NUCLEOTIDE SEQUENCE</scope>
    <source>
        <strain evidence="10">DSM 110680</strain>
    </source>
</reference>
<keyword evidence="6" id="KW-0998">Cell outer membrane</keyword>
<evidence type="ECO:0000256" key="7">
    <source>
        <dbReference type="SAM" id="SignalP"/>
    </source>
</evidence>
<name>A0AAU7DJF9_9BACT</name>
<feature type="chain" id="PRO_5043672100" evidence="7">
    <location>
        <begin position="26"/>
        <end position="1073"/>
    </location>
</feature>
<evidence type="ECO:0000256" key="5">
    <source>
        <dbReference type="ARBA" id="ARBA00023136"/>
    </source>
</evidence>
<evidence type="ECO:0000313" key="10">
    <source>
        <dbReference type="EMBL" id="XBH17433.1"/>
    </source>
</evidence>
<accession>A0AAU7DJF9</accession>
<dbReference type="InterPro" id="IPR037066">
    <property type="entry name" value="Plug_dom_sf"/>
</dbReference>
<sequence length="1073" mass="116328">MVNLRQSLCKSSVLILALVNLGALAQTSGSIYGTVTDDSGAVISGAAVVVTDLHTSASKSLKTDSVGNYQFPVLEPGDYEVYASATDFQAQTQGGIRVDANQNVHVSFVMKVGSPQQTMTVEAHTSLVDTRESQIGETVDQKRLQELPLNGRNAYDLLQIIPGVTNYIPDAATGSRVATQITVNGYSLNTAFYLDGGYNTDVQLGGNLLPNPDSLQEVHVLTGSFDAEFGHLAGGVVNAITRSGTSQFHALAYDYFRNDVLNAKNWFLDSVTPLRQNQFGGNVGGPMPFMHGREFFFFSYQGLRTRQPATVASSSLVTPTILERQGDFRSTPAAFQPNVSCLGVQYVICPDLLDPVAQHLLTFVPVGDSSPGSNLGHPVQQLANADEDVDQAMVRTDFRLREGHQLSAMYFQSRGTANNPKRTGNQILSYAGVQNYGGQYNGVLNEVWSISSSKVNSARIFYSLNHFIGMNIYGNHHMLRDLGSEAAAGSNYTAPPYFDILGYWQMGTNGGGPNNTASSTLGFSDTLNWVFRSHEVKMGGAYMRHRFSNTGAGASNGLFTFTGSFTGNALADFLEGKADSLTQDNGVFLRGDSQDPSLFLQENWRVSHRLTLNLGLRWEYYPPYIGQNNTGTFVAGVQSTRFPSAPLGLVTSGDPGIRDGVLRTPWNTFAPRIGFAYDLFGDGATAVRGAYGFYYSPIQQQILNDLVQQPFSRSVTVAQTPSLVTPFFPAPDPFPYTPTPANAVFLSGATISGLPVGDGKIPSVQQFSIGVQQQYGSKWSSEIYYAGNLARHIYSDLDENSPIYSSTCTGATCGTTIGENARRPYQPAPAIYTYGTISIAVPAWTSSYHSLQAVIHRRFNRRFSLEANLVWSKLVGFGDPTNAYDLRSSRGLLDLDVPINFGASYILVVPDPRKLGSLGKVLLSGWEVNGMTTLRSGQPINVLSGIDTNFDGNDNDRPDVVGNPHLPRGRNRVETTAAFFNADAFALPPPGTPYGNARFDMLFGPKYVSTDLSAFKVLFLSNRATLQIRADAFNAFNNVNFSDPDTTKTSPGFGTISGAASPRIVQMVLRMSY</sequence>
<dbReference type="PANTHER" id="PTHR30069">
    <property type="entry name" value="TONB-DEPENDENT OUTER MEMBRANE RECEPTOR"/>
    <property type="match status" value="1"/>
</dbReference>
<dbReference type="Pfam" id="PF07715">
    <property type="entry name" value="Plug"/>
    <property type="match status" value="1"/>
</dbReference>
<proteinExistence type="predicted"/>
<dbReference type="SUPFAM" id="SSF49464">
    <property type="entry name" value="Carboxypeptidase regulatory domain-like"/>
    <property type="match status" value="1"/>
</dbReference>
<dbReference type="Gene3D" id="2.40.170.20">
    <property type="entry name" value="TonB-dependent receptor, beta-barrel domain"/>
    <property type="match status" value="1"/>
</dbReference>
<comment type="subcellular location">
    <subcellularLocation>
        <location evidence="1">Cell outer membrane</location>
        <topology evidence="1">Multi-pass membrane protein</topology>
    </subcellularLocation>
</comment>
<evidence type="ECO:0000259" key="8">
    <source>
        <dbReference type="Pfam" id="PF07715"/>
    </source>
</evidence>
<feature type="domain" description="TonB-dependent receptor plug" evidence="8">
    <location>
        <begin position="138"/>
        <end position="235"/>
    </location>
</feature>
<dbReference type="GO" id="GO:0009279">
    <property type="term" value="C:cell outer membrane"/>
    <property type="evidence" value="ECO:0007669"/>
    <property type="project" value="UniProtKB-SubCell"/>
</dbReference>
<dbReference type="InterPro" id="IPR036942">
    <property type="entry name" value="Beta-barrel_TonB_sf"/>
</dbReference>
<feature type="domain" description="TonB-dependent transporter Oar-like beta-barrel" evidence="9">
    <location>
        <begin position="240"/>
        <end position="1066"/>
    </location>
</feature>
<dbReference type="AlphaFoldDB" id="A0AAU7DJF9"/>
<dbReference type="PANTHER" id="PTHR30069:SF46">
    <property type="entry name" value="OAR PROTEIN"/>
    <property type="match status" value="1"/>
</dbReference>
<evidence type="ECO:0000259" key="9">
    <source>
        <dbReference type="Pfam" id="PF25183"/>
    </source>
</evidence>
<keyword evidence="7" id="KW-0732">Signal</keyword>
<keyword evidence="2" id="KW-0813">Transport</keyword>
<dbReference type="InterPro" id="IPR008969">
    <property type="entry name" value="CarboxyPept-like_regulatory"/>
</dbReference>
<protein>
    <submittedName>
        <fullName evidence="10">TonB-dependent receptor</fullName>
    </submittedName>
</protein>
<dbReference type="RefSeq" id="WP_348262658.1">
    <property type="nucleotide sequence ID" value="NZ_CP121196.1"/>
</dbReference>
<organism evidence="10">
    <name type="scientific">Telmatobacter sp. DSM 110680</name>
    <dbReference type="NCBI Taxonomy" id="3036704"/>
    <lineage>
        <taxon>Bacteria</taxon>
        <taxon>Pseudomonadati</taxon>
        <taxon>Acidobacteriota</taxon>
        <taxon>Terriglobia</taxon>
        <taxon>Terriglobales</taxon>
        <taxon>Acidobacteriaceae</taxon>
        <taxon>Telmatobacter</taxon>
    </lineage>
</organism>
<dbReference type="InterPro" id="IPR039426">
    <property type="entry name" value="TonB-dep_rcpt-like"/>
</dbReference>
<feature type="signal peptide" evidence="7">
    <location>
        <begin position="1"/>
        <end position="25"/>
    </location>
</feature>
<dbReference type="Gene3D" id="2.170.130.10">
    <property type="entry name" value="TonB-dependent receptor, plug domain"/>
    <property type="match status" value="1"/>
</dbReference>
<evidence type="ECO:0000256" key="2">
    <source>
        <dbReference type="ARBA" id="ARBA00022448"/>
    </source>
</evidence>
<keyword evidence="10" id="KW-0675">Receptor</keyword>
<gene>
    <name evidence="10" type="ORF">P8935_23065</name>
</gene>
<keyword evidence="5" id="KW-0472">Membrane</keyword>
<dbReference type="EMBL" id="CP121196">
    <property type="protein sequence ID" value="XBH17433.1"/>
    <property type="molecule type" value="Genomic_DNA"/>
</dbReference>
<dbReference type="Pfam" id="PF25183">
    <property type="entry name" value="OMP_b-brl_4"/>
    <property type="match status" value="1"/>
</dbReference>
<dbReference type="GO" id="GO:0015344">
    <property type="term" value="F:siderophore uptake transmembrane transporter activity"/>
    <property type="evidence" value="ECO:0007669"/>
    <property type="project" value="TreeGrafter"/>
</dbReference>
<dbReference type="InterPro" id="IPR012910">
    <property type="entry name" value="Plug_dom"/>
</dbReference>
<dbReference type="InterPro" id="IPR057601">
    <property type="entry name" value="Oar-like_b-barrel"/>
</dbReference>
<dbReference type="SUPFAM" id="SSF56935">
    <property type="entry name" value="Porins"/>
    <property type="match status" value="1"/>
</dbReference>
<evidence type="ECO:0000256" key="6">
    <source>
        <dbReference type="ARBA" id="ARBA00023237"/>
    </source>
</evidence>